<dbReference type="EMBL" id="MGGX01000024">
    <property type="protein sequence ID" value="OGM55425.1"/>
    <property type="molecule type" value="Genomic_DNA"/>
</dbReference>
<feature type="transmembrane region" description="Helical" evidence="1">
    <location>
        <begin position="102"/>
        <end position="119"/>
    </location>
</feature>
<feature type="transmembrane region" description="Helical" evidence="1">
    <location>
        <begin position="191"/>
        <end position="218"/>
    </location>
</feature>
<evidence type="ECO:0000313" key="2">
    <source>
        <dbReference type="EMBL" id="OGM55425.1"/>
    </source>
</evidence>
<dbReference type="STRING" id="1802511.A3E15_03180"/>
<dbReference type="AlphaFoldDB" id="A0A1F8AW06"/>
<feature type="transmembrane region" description="Helical" evidence="1">
    <location>
        <begin position="79"/>
        <end position="96"/>
    </location>
</feature>
<protein>
    <submittedName>
        <fullName evidence="2">Uncharacterized protein</fullName>
    </submittedName>
</protein>
<keyword evidence="1" id="KW-0812">Transmembrane</keyword>
<evidence type="ECO:0000313" key="3">
    <source>
        <dbReference type="Proteomes" id="UP000177794"/>
    </source>
</evidence>
<feature type="transmembrane region" description="Helical" evidence="1">
    <location>
        <begin position="238"/>
        <end position="256"/>
    </location>
</feature>
<feature type="transmembrane region" description="Helical" evidence="1">
    <location>
        <begin position="312"/>
        <end position="329"/>
    </location>
</feature>
<proteinExistence type="predicted"/>
<comment type="caution">
    <text evidence="2">The sequence shown here is derived from an EMBL/GenBank/DDBJ whole genome shotgun (WGS) entry which is preliminary data.</text>
</comment>
<feature type="transmembrane region" description="Helical" evidence="1">
    <location>
        <begin position="12"/>
        <end position="31"/>
    </location>
</feature>
<name>A0A1F8AW06_9BACT</name>
<accession>A0A1F8AW06</accession>
<evidence type="ECO:0000256" key="1">
    <source>
        <dbReference type="SAM" id="Phobius"/>
    </source>
</evidence>
<reference evidence="2 3" key="1">
    <citation type="journal article" date="2016" name="Nat. Commun.">
        <title>Thousands of microbial genomes shed light on interconnected biogeochemical processes in an aquifer system.</title>
        <authorList>
            <person name="Anantharaman K."/>
            <person name="Brown C.T."/>
            <person name="Hug L.A."/>
            <person name="Sharon I."/>
            <person name="Castelle C.J."/>
            <person name="Probst A.J."/>
            <person name="Thomas B.C."/>
            <person name="Singh A."/>
            <person name="Wilkins M.J."/>
            <person name="Karaoz U."/>
            <person name="Brodie E.L."/>
            <person name="Williams K.H."/>
            <person name="Hubbard S.S."/>
            <person name="Banfield J.F."/>
        </authorList>
    </citation>
    <scope>NUCLEOTIDE SEQUENCE [LARGE SCALE GENOMIC DNA]</scope>
</reference>
<feature type="transmembrane region" description="Helical" evidence="1">
    <location>
        <begin position="263"/>
        <end position="281"/>
    </location>
</feature>
<keyword evidence="1" id="KW-1133">Transmembrane helix</keyword>
<feature type="transmembrane region" description="Helical" evidence="1">
    <location>
        <begin position="287"/>
        <end position="305"/>
    </location>
</feature>
<feature type="transmembrane region" description="Helical" evidence="1">
    <location>
        <begin position="51"/>
        <end position="72"/>
    </location>
</feature>
<sequence>MLKALLSAKWLIFFVLLFHLILLLTLKFTAWPEMTFWPYLMLKGWFPYRDIAIAHTPLLLADLTIFFKIFGLGLVQLKVYTWLLILATDFLLFWVAKIVWDKKIAILAVLFYVPLQIFYEGNGLWFDLALAPLALLIYYNLERKNYLWTGIWWGISFFTKQTAFWFLIPIAFTVLRAPLKVQPLKVVKKFIIGAGLIGIISFISLLLLGIWGDFWLWAIKFGITRLPASSGQISFPTARQFVLAIMPVLLIVLTSLRLKQTRLILVWVLFAGLGVFPRWGLFHFQPALPFLALGLAITFFHLSKLKFIERTIFYIGLALILVFISRQFVRDFRGGTRFYEAEVLKVAAYIRENSESDDEIYVANAWDSLYVLTDTIPGTRPHVPYLPWYLEIPFIQDAMAVSLEISQPKLIVQGEYQESGLGSYKPPHLNKFISENYELTDKIDGYEIWMLK</sequence>
<dbReference type="Proteomes" id="UP000177794">
    <property type="component" value="Unassembled WGS sequence"/>
</dbReference>
<keyword evidence="1" id="KW-0472">Membrane</keyword>
<organism evidence="2 3">
    <name type="scientific">Candidatus Woesebacteria bacterium RIFCSPHIGHO2_12_FULL_42_9</name>
    <dbReference type="NCBI Taxonomy" id="1802511"/>
    <lineage>
        <taxon>Bacteria</taxon>
        <taxon>Candidatus Woeseibacteriota</taxon>
    </lineage>
</organism>
<gene>
    <name evidence="2" type="ORF">A3E15_03180</name>
</gene>